<reference evidence="2" key="1">
    <citation type="submission" date="2018-06" db="EMBL/GenBank/DDBJ databases">
        <authorList>
            <consortium name="Pathogen Informatics"/>
        </authorList>
    </citation>
    <scope>NUCLEOTIDE SEQUENCE [LARGE SCALE GENOMIC DNA]</scope>
    <source>
        <strain evidence="2">NCTC10132</strain>
    </source>
</reference>
<proteinExistence type="predicted"/>
<dbReference type="KEGG" id="medw:NCTC10132_00948"/>
<sequence>MIILVFTLIVFLIIGSNAMKLHKISEKTVYQVQEKDKFLLGLVFIFVILIW</sequence>
<accession>A0A3B0PLB2</accession>
<dbReference type="AlphaFoldDB" id="A0A3B0PLB2"/>
<protein>
    <submittedName>
        <fullName evidence="1">Uncharacterized protein</fullName>
    </submittedName>
</protein>
<evidence type="ECO:0000313" key="2">
    <source>
        <dbReference type="Proteomes" id="UP000257559"/>
    </source>
</evidence>
<gene>
    <name evidence="1" type="ORF">NCTC10132_00948</name>
</gene>
<dbReference type="Proteomes" id="UP000257559">
    <property type="component" value="Chromosome"/>
</dbReference>
<dbReference type="EMBL" id="LS991951">
    <property type="protein sequence ID" value="SYV97582.1"/>
    <property type="molecule type" value="Genomic_DNA"/>
</dbReference>
<organism evidence="1 2">
    <name type="scientific">Mycoplasmopsis edwardii</name>
    <dbReference type="NCBI Taxonomy" id="53558"/>
    <lineage>
        <taxon>Bacteria</taxon>
        <taxon>Bacillati</taxon>
        <taxon>Mycoplasmatota</taxon>
        <taxon>Mycoplasmoidales</taxon>
        <taxon>Metamycoplasmataceae</taxon>
        <taxon>Mycoplasmopsis</taxon>
    </lineage>
</organism>
<name>A0A3B0PLB2_9BACT</name>
<keyword evidence="2" id="KW-1185">Reference proteome</keyword>
<feature type="non-terminal residue" evidence="1">
    <location>
        <position position="51"/>
    </location>
</feature>
<evidence type="ECO:0000313" key="1">
    <source>
        <dbReference type="EMBL" id="SYV97582.1"/>
    </source>
</evidence>